<feature type="transmembrane region" description="Helical" evidence="4">
    <location>
        <begin position="72"/>
        <end position="92"/>
    </location>
</feature>
<organism evidence="6 7">
    <name type="scientific">Polarella glacialis</name>
    <name type="common">Dinoflagellate</name>
    <dbReference type="NCBI Taxonomy" id="89957"/>
    <lineage>
        <taxon>Eukaryota</taxon>
        <taxon>Sar</taxon>
        <taxon>Alveolata</taxon>
        <taxon>Dinophyceae</taxon>
        <taxon>Suessiales</taxon>
        <taxon>Suessiaceae</taxon>
        <taxon>Polarella</taxon>
    </lineage>
</organism>
<dbReference type="SUPFAM" id="SSF56112">
    <property type="entry name" value="Protein kinase-like (PK-like)"/>
    <property type="match status" value="1"/>
</dbReference>
<dbReference type="InterPro" id="IPR017441">
    <property type="entry name" value="Protein_kinase_ATP_BS"/>
</dbReference>
<reference evidence="6" key="1">
    <citation type="submission" date="2021-02" db="EMBL/GenBank/DDBJ databases">
        <authorList>
            <person name="Dougan E. K."/>
            <person name="Rhodes N."/>
            <person name="Thang M."/>
            <person name="Chan C."/>
        </authorList>
    </citation>
    <scope>NUCLEOTIDE SEQUENCE</scope>
</reference>
<feature type="transmembrane region" description="Helical" evidence="4">
    <location>
        <begin position="137"/>
        <end position="158"/>
    </location>
</feature>
<keyword evidence="4" id="KW-1133">Transmembrane helix</keyword>
<evidence type="ECO:0000256" key="4">
    <source>
        <dbReference type="SAM" id="Phobius"/>
    </source>
</evidence>
<dbReference type="Gene3D" id="1.10.510.10">
    <property type="entry name" value="Transferase(Phosphotransferase) domain 1"/>
    <property type="match status" value="1"/>
</dbReference>
<evidence type="ECO:0000313" key="7">
    <source>
        <dbReference type="Proteomes" id="UP000626109"/>
    </source>
</evidence>
<dbReference type="Pfam" id="PF00069">
    <property type="entry name" value="Pkinase"/>
    <property type="match status" value="1"/>
</dbReference>
<feature type="transmembrane region" description="Helical" evidence="4">
    <location>
        <begin position="178"/>
        <end position="197"/>
    </location>
</feature>
<dbReference type="PANTHER" id="PTHR44329">
    <property type="entry name" value="SERINE/THREONINE-PROTEIN KINASE TNNI3K-RELATED"/>
    <property type="match status" value="1"/>
</dbReference>
<accession>A0A813KVQ6</accession>
<dbReference type="Proteomes" id="UP000626109">
    <property type="component" value="Unassembled WGS sequence"/>
</dbReference>
<evidence type="ECO:0000256" key="1">
    <source>
        <dbReference type="ARBA" id="ARBA00022741"/>
    </source>
</evidence>
<keyword evidence="1 3" id="KW-0547">Nucleotide-binding</keyword>
<dbReference type="Gene3D" id="3.30.200.20">
    <property type="entry name" value="Phosphorylase Kinase, domain 1"/>
    <property type="match status" value="1"/>
</dbReference>
<dbReference type="PROSITE" id="PS00107">
    <property type="entry name" value="PROTEIN_KINASE_ATP"/>
    <property type="match status" value="1"/>
</dbReference>
<feature type="domain" description="Protein kinase" evidence="5">
    <location>
        <begin position="386"/>
        <end position="661"/>
    </location>
</feature>
<dbReference type="InterPro" id="IPR000719">
    <property type="entry name" value="Prot_kinase_dom"/>
</dbReference>
<dbReference type="PROSITE" id="PS50011">
    <property type="entry name" value="PROTEIN_KINASE_DOM"/>
    <property type="match status" value="1"/>
</dbReference>
<dbReference type="PANTHER" id="PTHR44329:SF289">
    <property type="entry name" value="SERINE_THREONINE-PROTEIN KINASE VIK"/>
    <property type="match status" value="1"/>
</dbReference>
<evidence type="ECO:0000256" key="2">
    <source>
        <dbReference type="ARBA" id="ARBA00022840"/>
    </source>
</evidence>
<keyword evidence="4" id="KW-0812">Transmembrane</keyword>
<proteinExistence type="predicted"/>
<dbReference type="InterPro" id="IPR051681">
    <property type="entry name" value="Ser/Thr_Kinases-Pseudokinases"/>
</dbReference>
<evidence type="ECO:0000259" key="5">
    <source>
        <dbReference type="PROSITE" id="PS50011"/>
    </source>
</evidence>
<dbReference type="InterPro" id="IPR011009">
    <property type="entry name" value="Kinase-like_dom_sf"/>
</dbReference>
<gene>
    <name evidence="6" type="ORF">PGLA2088_LOCUS39361</name>
</gene>
<protein>
    <recommendedName>
        <fullName evidence="5">Protein kinase domain-containing protein</fullName>
    </recommendedName>
</protein>
<dbReference type="AlphaFoldDB" id="A0A813KVQ6"/>
<comment type="caution">
    <text evidence="6">The sequence shown here is derived from an EMBL/GenBank/DDBJ whole genome shotgun (WGS) entry which is preliminary data.</text>
</comment>
<feature type="binding site" evidence="3">
    <location>
        <position position="413"/>
    </location>
    <ligand>
        <name>ATP</name>
        <dbReference type="ChEBI" id="CHEBI:30616"/>
    </ligand>
</feature>
<keyword evidence="2 3" id="KW-0067">ATP-binding</keyword>
<evidence type="ECO:0000256" key="3">
    <source>
        <dbReference type="PROSITE-ProRule" id="PRU10141"/>
    </source>
</evidence>
<sequence length="665" mass="73433">MASTASSGCFDFDREELSRKVKGFLRSPPVEWNSKKFFRYNTALHACFFLYSLDCVRVCLAEGPDTYVHSAMGLAFLALSLAMCLFGFGLAWCEDARIKEIGSVVVVVLLSVGILMESSCHADVSRRHRTFFAMRAILNLWPVICQWRLWPSLIYGVLGIPIDTLMIAAQNMLHNEDTSFLLTIVFAIMFVGTYFQVSARTMGLYSTEQELRSEKEAFEGLLAMLCDAVACIGPDCDTILQSDCRMDSLTGQSMTGKLLSSCLADDEERTRARDAFASAIARPALLPTTFTVDGESSKVDLFIVHRKGCFLLGIREVSERLARNATAGMAPIQLTGESVLVDDDQVSDISERPMSMTTEHILASGFNVTHLGAREHWLIEESDLSLDDSDVLGSGGFGVVASAHFHGSLVAVKTVHSFSDSTSQASVDRQKSLLSELRMFRHLRHPHLVSFFGACITVAPFQVSLVLEHIEGGLTLSRFINGLSASCKDRRICLLHVCSGIRYMHSLNPAILHKDIKPSNVLIQYFAVSGVFAKLSDFGLSHHLGKMTMSGSLHYMAPEVICRGQQGTGVDVFSLGRLMYFVLTSCIPLTTTTNNNTNMEVEASRIKARAVDGQIEVDWDKLLVLEDCRAIAEECMQLSPSARPCIAEVHNKLLCRWHNKLAMSL</sequence>
<keyword evidence="4" id="KW-0472">Membrane</keyword>
<dbReference type="SMART" id="SM00220">
    <property type="entry name" value="S_TKc"/>
    <property type="match status" value="1"/>
</dbReference>
<dbReference type="GO" id="GO:0004674">
    <property type="term" value="F:protein serine/threonine kinase activity"/>
    <property type="evidence" value="ECO:0007669"/>
    <property type="project" value="TreeGrafter"/>
</dbReference>
<name>A0A813KVQ6_POLGL</name>
<feature type="transmembrane region" description="Helical" evidence="4">
    <location>
        <begin position="98"/>
        <end position="116"/>
    </location>
</feature>
<evidence type="ECO:0000313" key="6">
    <source>
        <dbReference type="EMBL" id="CAE8717049.1"/>
    </source>
</evidence>
<dbReference type="PROSITE" id="PS00108">
    <property type="entry name" value="PROTEIN_KINASE_ST"/>
    <property type="match status" value="1"/>
</dbReference>
<dbReference type="EMBL" id="CAJNNW010033085">
    <property type="protein sequence ID" value="CAE8717049.1"/>
    <property type="molecule type" value="Genomic_DNA"/>
</dbReference>
<dbReference type="InterPro" id="IPR008271">
    <property type="entry name" value="Ser/Thr_kinase_AS"/>
</dbReference>
<dbReference type="GO" id="GO:0005524">
    <property type="term" value="F:ATP binding"/>
    <property type="evidence" value="ECO:0007669"/>
    <property type="project" value="UniProtKB-UniRule"/>
</dbReference>